<dbReference type="RefSeq" id="WP_203917755.1">
    <property type="nucleotide sequence ID" value="NZ_BONZ01000021.1"/>
</dbReference>
<keyword evidence="3" id="KW-1185">Reference proteome</keyword>
<dbReference type="Gene3D" id="1.10.287.1060">
    <property type="entry name" value="ESAT-6-like"/>
    <property type="match status" value="1"/>
</dbReference>
<name>A0A8J3QPV9_9ACTN</name>
<protein>
    <recommendedName>
        <fullName evidence="1">ESAT-6-like protein</fullName>
    </recommendedName>
</protein>
<dbReference type="InterPro" id="IPR010310">
    <property type="entry name" value="T7SS_ESAT-6-like"/>
</dbReference>
<proteinExistence type="inferred from homology"/>
<sequence>MSGTQIVVQFAALQQAADDINSALSSMQSELDNINSQVQPLVHTWQSEAQQAFVQRKTEWTNAANDIHQLLSGIRGAVLKAAEIMQAREKANVAKFQH</sequence>
<dbReference type="Pfam" id="PF06013">
    <property type="entry name" value="WXG100"/>
    <property type="match status" value="1"/>
</dbReference>
<dbReference type="AlphaFoldDB" id="A0A8J3QPV9"/>
<accession>A0A8J3QPV9</accession>
<gene>
    <name evidence="2" type="ORF">Raf01_22590</name>
</gene>
<dbReference type="NCBIfam" id="TIGR03930">
    <property type="entry name" value="WXG100_ESAT6"/>
    <property type="match status" value="1"/>
</dbReference>
<comment type="caution">
    <text evidence="2">The sequence shown here is derived from an EMBL/GenBank/DDBJ whole genome shotgun (WGS) entry which is preliminary data.</text>
</comment>
<dbReference type="Proteomes" id="UP000642748">
    <property type="component" value="Unassembled WGS sequence"/>
</dbReference>
<evidence type="ECO:0000313" key="3">
    <source>
        <dbReference type="Proteomes" id="UP000642748"/>
    </source>
</evidence>
<dbReference type="InterPro" id="IPR036689">
    <property type="entry name" value="ESAT-6-like_sf"/>
</dbReference>
<dbReference type="SUPFAM" id="SSF140453">
    <property type="entry name" value="EsxAB dimer-like"/>
    <property type="match status" value="1"/>
</dbReference>
<comment type="similarity">
    <text evidence="1">Belongs to the WXG100 family.</text>
</comment>
<evidence type="ECO:0000313" key="2">
    <source>
        <dbReference type="EMBL" id="GIH14087.1"/>
    </source>
</evidence>
<organism evidence="2 3">
    <name type="scientific">Rugosimonospora africana</name>
    <dbReference type="NCBI Taxonomy" id="556532"/>
    <lineage>
        <taxon>Bacteria</taxon>
        <taxon>Bacillati</taxon>
        <taxon>Actinomycetota</taxon>
        <taxon>Actinomycetes</taxon>
        <taxon>Micromonosporales</taxon>
        <taxon>Micromonosporaceae</taxon>
        <taxon>Rugosimonospora</taxon>
    </lineage>
</organism>
<evidence type="ECO:0000256" key="1">
    <source>
        <dbReference type="RuleBase" id="RU362001"/>
    </source>
</evidence>
<reference evidence="2" key="1">
    <citation type="submission" date="2021-01" db="EMBL/GenBank/DDBJ databases">
        <title>Whole genome shotgun sequence of Rugosimonospora africana NBRC 104875.</title>
        <authorList>
            <person name="Komaki H."/>
            <person name="Tamura T."/>
        </authorList>
    </citation>
    <scope>NUCLEOTIDE SEQUENCE</scope>
    <source>
        <strain evidence="2">NBRC 104875</strain>
    </source>
</reference>
<dbReference type="EMBL" id="BONZ01000021">
    <property type="protein sequence ID" value="GIH14087.1"/>
    <property type="molecule type" value="Genomic_DNA"/>
</dbReference>